<comment type="caution">
    <text evidence="2">The sequence shown here is derived from an EMBL/GenBank/DDBJ whole genome shotgun (WGS) entry which is preliminary data.</text>
</comment>
<dbReference type="AlphaFoldDB" id="A0A7X5V8A2"/>
<sequence length="151" mass="16206">MIGKATRLATIAGALALTVGAAAAPTPAAADTVIGGNKTIPIYDHQMRTGTLEFSYQISSSGLKGKYCLYDVKGNGDGVYFRVVAVFSARSWPLYLPNDSERGFKQRNTLGKGSRVCGNYDMQFGRTKSLVVIVANTDNGKLYGSRTTRIK</sequence>
<dbReference type="Proteomes" id="UP000555407">
    <property type="component" value="Unassembled WGS sequence"/>
</dbReference>
<evidence type="ECO:0000256" key="1">
    <source>
        <dbReference type="SAM" id="SignalP"/>
    </source>
</evidence>
<dbReference type="RefSeq" id="WP_167204721.1">
    <property type="nucleotide sequence ID" value="NZ_JAASRO010000001.1"/>
</dbReference>
<reference evidence="2 3" key="1">
    <citation type="submission" date="2020-03" db="EMBL/GenBank/DDBJ databases">
        <title>Sequencing the genomes of 1000 actinobacteria strains.</title>
        <authorList>
            <person name="Klenk H.-P."/>
        </authorList>
    </citation>
    <scope>NUCLEOTIDE SEQUENCE [LARGE SCALE GENOMIC DNA]</scope>
    <source>
        <strain evidence="2 3">DSM 45490</strain>
    </source>
</reference>
<evidence type="ECO:0000313" key="2">
    <source>
        <dbReference type="EMBL" id="NIK55792.1"/>
    </source>
</evidence>
<keyword evidence="1" id="KW-0732">Signal</keyword>
<evidence type="ECO:0000313" key="3">
    <source>
        <dbReference type="Proteomes" id="UP000555407"/>
    </source>
</evidence>
<proteinExistence type="predicted"/>
<dbReference type="EMBL" id="JAASRO010000001">
    <property type="protein sequence ID" value="NIK55792.1"/>
    <property type="molecule type" value="Genomic_DNA"/>
</dbReference>
<protein>
    <submittedName>
        <fullName evidence="2">Uncharacterized protein</fullName>
    </submittedName>
</protein>
<keyword evidence="3" id="KW-1185">Reference proteome</keyword>
<feature type="signal peptide" evidence="1">
    <location>
        <begin position="1"/>
        <end position="23"/>
    </location>
</feature>
<organism evidence="2 3">
    <name type="scientific">Kribbella shirazensis</name>
    <dbReference type="NCBI Taxonomy" id="1105143"/>
    <lineage>
        <taxon>Bacteria</taxon>
        <taxon>Bacillati</taxon>
        <taxon>Actinomycetota</taxon>
        <taxon>Actinomycetes</taxon>
        <taxon>Propionibacteriales</taxon>
        <taxon>Kribbellaceae</taxon>
        <taxon>Kribbella</taxon>
    </lineage>
</organism>
<name>A0A7X5V8A2_9ACTN</name>
<gene>
    <name evidence="2" type="ORF">BJY22_001509</name>
</gene>
<accession>A0A7X5V8A2</accession>
<feature type="chain" id="PRO_5039248632" evidence="1">
    <location>
        <begin position="24"/>
        <end position="151"/>
    </location>
</feature>